<comment type="caution">
    <text evidence="1">The sequence shown here is derived from an EMBL/GenBank/DDBJ whole genome shotgun (WGS) entry which is preliminary data.</text>
</comment>
<keyword evidence="2" id="KW-1185">Reference proteome</keyword>
<proteinExistence type="predicted"/>
<gene>
    <name evidence="1" type="ORF">GCM10009745_63490</name>
</gene>
<evidence type="ECO:0000313" key="1">
    <source>
        <dbReference type="EMBL" id="GAA1706928.1"/>
    </source>
</evidence>
<name>A0ABN2IKS0_9ACTN</name>
<evidence type="ECO:0008006" key="3">
    <source>
        <dbReference type="Google" id="ProtNLM"/>
    </source>
</evidence>
<dbReference type="RefSeq" id="WP_344160111.1">
    <property type="nucleotide sequence ID" value="NZ_BAAANF010000021.1"/>
</dbReference>
<dbReference type="Proteomes" id="UP001500280">
    <property type="component" value="Unassembled WGS sequence"/>
</dbReference>
<dbReference type="EMBL" id="BAAANF010000021">
    <property type="protein sequence ID" value="GAA1706928.1"/>
    <property type="molecule type" value="Genomic_DNA"/>
</dbReference>
<evidence type="ECO:0000313" key="2">
    <source>
        <dbReference type="Proteomes" id="UP001500280"/>
    </source>
</evidence>
<organism evidence="1 2">
    <name type="scientific">Kribbella yunnanensis</name>
    <dbReference type="NCBI Taxonomy" id="190194"/>
    <lineage>
        <taxon>Bacteria</taxon>
        <taxon>Bacillati</taxon>
        <taxon>Actinomycetota</taxon>
        <taxon>Actinomycetes</taxon>
        <taxon>Propionibacteriales</taxon>
        <taxon>Kribbellaceae</taxon>
        <taxon>Kribbella</taxon>
    </lineage>
</organism>
<accession>A0ABN2IKS0</accession>
<sequence>MTSADHEPDAGRPIDHFDVAQLVEPYMPAGQGISNFVLFEYRFAALVWLHRTVATALDAEVGRLLTIRRSGVHRIPGWAGESDMTLDDSMGLLQYDAAPISAGAIVAGCCSALESLLTYLPSAGQDVARGGLLRKVRALVELLPDRADADLVIDNARWLAERRNSFAHRLLDEGGLWDKAPGATSFTFDDELVEESFARLGEIAGILAARYEAYSSGADGRDESP</sequence>
<protein>
    <recommendedName>
        <fullName evidence="3">DUF4145 domain-containing protein</fullName>
    </recommendedName>
</protein>
<reference evidence="1 2" key="1">
    <citation type="journal article" date="2019" name="Int. J. Syst. Evol. Microbiol.">
        <title>The Global Catalogue of Microorganisms (GCM) 10K type strain sequencing project: providing services to taxonomists for standard genome sequencing and annotation.</title>
        <authorList>
            <consortium name="The Broad Institute Genomics Platform"/>
            <consortium name="The Broad Institute Genome Sequencing Center for Infectious Disease"/>
            <person name="Wu L."/>
            <person name="Ma J."/>
        </authorList>
    </citation>
    <scope>NUCLEOTIDE SEQUENCE [LARGE SCALE GENOMIC DNA]</scope>
    <source>
        <strain evidence="1 2">JCM 14307</strain>
    </source>
</reference>